<protein>
    <recommendedName>
        <fullName evidence="1">DUF7390 domain-containing protein</fullName>
    </recommendedName>
</protein>
<name>A0AB39AJI0_9CAUD</name>
<evidence type="ECO:0000259" key="1">
    <source>
        <dbReference type="Pfam" id="PF24116"/>
    </source>
</evidence>
<dbReference type="Pfam" id="PF24116">
    <property type="entry name" value="DUF7390"/>
    <property type="match status" value="1"/>
</dbReference>
<accession>A0AB39AJI0</accession>
<sequence length="175" mass="20570">MTKQNYDPSQVTVEINGEVLKYVFSTTESLKTPNIYSTQSLQINSLYEFARTLGYVPRDMDMISRGFEIVDMRSWHTHYISFENMCKLSNGFLHRVIHLSDNVKAYDFLELKHIDIPTDKLELAWNNRLVERVKLQRDKNSYGGIKCQSHLIKLTEKGKSICAQFDRYNFLFLED</sequence>
<dbReference type="EMBL" id="PP934186">
    <property type="protein sequence ID" value="XDG30970.1"/>
    <property type="molecule type" value="Genomic_DNA"/>
</dbReference>
<dbReference type="InterPro" id="IPR055814">
    <property type="entry name" value="DUF7390"/>
</dbReference>
<organism evidence="2">
    <name type="scientific">Vibrio phage P018-4</name>
    <dbReference type="NCBI Taxonomy" id="3229728"/>
    <lineage>
        <taxon>Viruses</taxon>
        <taxon>Duplodnaviria</taxon>
        <taxon>Heunggongvirae</taxon>
        <taxon>Uroviricota</taxon>
        <taxon>Caudoviricetes</taxon>
    </lineage>
</organism>
<proteinExistence type="predicted"/>
<feature type="domain" description="DUF7390" evidence="1">
    <location>
        <begin position="35"/>
        <end position="155"/>
    </location>
</feature>
<reference evidence="2" key="1">
    <citation type="submission" date="2024-06" db="EMBL/GenBank/DDBJ databases">
        <authorList>
            <person name="Yang R."/>
        </authorList>
    </citation>
    <scope>NUCLEOTIDE SEQUENCE</scope>
</reference>
<evidence type="ECO:0000313" key="2">
    <source>
        <dbReference type="EMBL" id="XDG30970.1"/>
    </source>
</evidence>